<organism evidence="2 3">
    <name type="scientific">Frankia alni (strain DSM 45986 / CECT 9034 / ACN14a)</name>
    <dbReference type="NCBI Taxonomy" id="326424"/>
    <lineage>
        <taxon>Bacteria</taxon>
        <taxon>Bacillati</taxon>
        <taxon>Actinomycetota</taxon>
        <taxon>Actinomycetes</taxon>
        <taxon>Frankiales</taxon>
        <taxon>Frankiaceae</taxon>
        <taxon>Frankia</taxon>
    </lineage>
</organism>
<evidence type="ECO:0000313" key="3">
    <source>
        <dbReference type="Proteomes" id="UP000000657"/>
    </source>
</evidence>
<evidence type="ECO:0000313" key="2">
    <source>
        <dbReference type="EMBL" id="CAJ61459.1"/>
    </source>
</evidence>
<dbReference type="EMBL" id="CT573213">
    <property type="protein sequence ID" value="CAJ61459.1"/>
    <property type="molecule type" value="Genomic_DNA"/>
</dbReference>
<feature type="region of interest" description="Disordered" evidence="1">
    <location>
        <begin position="38"/>
        <end position="67"/>
    </location>
</feature>
<dbReference type="KEGG" id="fal:FRAAL2815"/>
<protein>
    <submittedName>
        <fullName evidence="2">Uncharacterized protein</fullName>
    </submittedName>
</protein>
<reference evidence="2 3" key="1">
    <citation type="journal article" date="2007" name="Genome Res.">
        <title>Genome characteristics of facultatively symbiotic Frankia sp. strains reflect host range and host plant biogeography.</title>
        <authorList>
            <person name="Normand P."/>
            <person name="Lapierre P."/>
            <person name="Tisa L.S."/>
            <person name="Gogarten J.P."/>
            <person name="Alloisio N."/>
            <person name="Bagnarol E."/>
            <person name="Bassi C.A."/>
            <person name="Berry A.M."/>
            <person name="Bickhart D.M."/>
            <person name="Choisne N."/>
            <person name="Couloux A."/>
            <person name="Cournoyer B."/>
            <person name="Cruveiller S."/>
            <person name="Daubin V."/>
            <person name="Demange N."/>
            <person name="Francino M.P."/>
            <person name="Goltsman E."/>
            <person name="Huang Y."/>
            <person name="Kopp O.R."/>
            <person name="Labarre L."/>
            <person name="Lapidus A."/>
            <person name="Lavire C."/>
            <person name="Marechal J."/>
            <person name="Martinez M."/>
            <person name="Mastronunzio J.E."/>
            <person name="Mullin B.C."/>
            <person name="Niemann J."/>
            <person name="Pujic P."/>
            <person name="Rawnsley T."/>
            <person name="Rouy Z."/>
            <person name="Schenowitz C."/>
            <person name="Sellstedt A."/>
            <person name="Tavares F."/>
            <person name="Tomkins J.P."/>
            <person name="Vallenet D."/>
            <person name="Valverde C."/>
            <person name="Wall L.G."/>
            <person name="Wang Y."/>
            <person name="Medigue C."/>
            <person name="Benson D.R."/>
        </authorList>
    </citation>
    <scope>NUCLEOTIDE SEQUENCE [LARGE SCALE GENOMIC DNA]</scope>
    <source>
        <strain evidence="3">DSM 45986 / CECT 9034 / ACN14a</strain>
    </source>
</reference>
<dbReference type="Proteomes" id="UP000000657">
    <property type="component" value="Chromosome"/>
</dbReference>
<dbReference type="AlphaFoldDB" id="Q0RLZ4"/>
<proteinExistence type="predicted"/>
<keyword evidence="3" id="KW-1185">Reference proteome</keyword>
<dbReference type="HOGENOM" id="CLU_2806200_0_0_11"/>
<gene>
    <name evidence="2" type="ordered locus">FRAAL2815</name>
</gene>
<name>Q0RLZ4_FRAAA</name>
<sequence length="67" mass="6994">MTCEAYHWLAIVADTVTESHHRAATSYGMSDATLTRTPAGRINVGRDTENRGPAAGRCTSAASPGCA</sequence>
<evidence type="ECO:0000256" key="1">
    <source>
        <dbReference type="SAM" id="MobiDB-lite"/>
    </source>
</evidence>
<accession>Q0RLZ4</accession>